<feature type="chain" id="PRO_5001803175" description="Lipoprotein" evidence="1">
    <location>
        <begin position="19"/>
        <end position="141"/>
    </location>
</feature>
<keyword evidence="5" id="KW-1185">Reference proteome</keyword>
<reference evidence="3 5" key="2">
    <citation type="submission" date="2016-11" db="EMBL/GenBank/DDBJ databases">
        <title>Whole genomes of Flavobacteriaceae.</title>
        <authorList>
            <person name="Stine C."/>
            <person name="Li C."/>
            <person name="Tadesse D."/>
        </authorList>
    </citation>
    <scope>NUCLEOTIDE SEQUENCE [LARGE SCALE GENOMIC DNA]</scope>
    <source>
        <strain evidence="3 5">ATCC 29551</strain>
    </source>
</reference>
<evidence type="ECO:0008006" key="6">
    <source>
        <dbReference type="Google" id="ProtNLM"/>
    </source>
</evidence>
<reference evidence="2 4" key="1">
    <citation type="submission" date="2014-07" db="EMBL/GenBank/DDBJ databases">
        <title>Genome of Flavobacterium hydatis DSM 2063.</title>
        <authorList>
            <person name="Pipes S.E."/>
            <person name="Stropko S.J."/>
            <person name="Newman J.D."/>
        </authorList>
    </citation>
    <scope>NUCLEOTIDE SEQUENCE [LARGE SCALE GENOMIC DNA]</scope>
    <source>
        <strain evidence="2 4">DSM 2063</strain>
    </source>
</reference>
<dbReference type="Proteomes" id="UP000198424">
    <property type="component" value="Unassembled WGS sequence"/>
</dbReference>
<feature type="signal peptide" evidence="1">
    <location>
        <begin position="1"/>
        <end position="18"/>
    </location>
</feature>
<sequence>MKILSFLLLTIFIGNSCASQKNTDMSTTQIEYSAMSRGYYQKVVVKDQMVTITKSRGEEPVANKINGMQWAKITSEFKKINLEAIPNLKAPTEKRFHDGAAIANLKITQNGKTYETKGFDDGFPPAEIEKLVTLLVAFTQE</sequence>
<evidence type="ECO:0000256" key="1">
    <source>
        <dbReference type="SAM" id="SignalP"/>
    </source>
</evidence>
<evidence type="ECO:0000313" key="2">
    <source>
        <dbReference type="EMBL" id="KFF19397.1"/>
    </source>
</evidence>
<name>A0A086ART3_FLAHY</name>
<dbReference type="STRING" id="991.IW20_02625"/>
<proteinExistence type="predicted"/>
<comment type="caution">
    <text evidence="2">The sequence shown here is derived from an EMBL/GenBank/DDBJ whole genome shotgun (WGS) entry which is preliminary data.</text>
</comment>
<dbReference type="EMBL" id="JPRM01000003">
    <property type="protein sequence ID" value="KFF19397.1"/>
    <property type="molecule type" value="Genomic_DNA"/>
</dbReference>
<dbReference type="OrthoDB" id="1446480at2"/>
<dbReference type="AlphaFoldDB" id="A0A086ART3"/>
<dbReference type="EMBL" id="MUGY01000004">
    <property type="protein sequence ID" value="OXA96474.1"/>
    <property type="molecule type" value="Genomic_DNA"/>
</dbReference>
<keyword evidence="1" id="KW-0732">Signal</keyword>
<organism evidence="2 4">
    <name type="scientific">Flavobacterium hydatis</name>
    <name type="common">Cytophaga aquatilis</name>
    <dbReference type="NCBI Taxonomy" id="991"/>
    <lineage>
        <taxon>Bacteria</taxon>
        <taxon>Pseudomonadati</taxon>
        <taxon>Bacteroidota</taxon>
        <taxon>Flavobacteriia</taxon>
        <taxon>Flavobacteriales</taxon>
        <taxon>Flavobacteriaceae</taxon>
        <taxon>Flavobacterium</taxon>
    </lineage>
</organism>
<accession>A0A086ART3</accession>
<dbReference type="eggNOG" id="COG3187">
    <property type="taxonomic scope" value="Bacteria"/>
</dbReference>
<evidence type="ECO:0000313" key="4">
    <source>
        <dbReference type="Proteomes" id="UP000028712"/>
    </source>
</evidence>
<dbReference type="Proteomes" id="UP000028712">
    <property type="component" value="Unassembled WGS sequence"/>
</dbReference>
<evidence type="ECO:0000313" key="5">
    <source>
        <dbReference type="Proteomes" id="UP000198424"/>
    </source>
</evidence>
<evidence type="ECO:0000313" key="3">
    <source>
        <dbReference type="EMBL" id="OXA96474.1"/>
    </source>
</evidence>
<protein>
    <recommendedName>
        <fullName evidence="6">Lipoprotein</fullName>
    </recommendedName>
</protein>
<gene>
    <name evidence="3" type="ORF">B0A62_04205</name>
    <name evidence="2" type="ORF">IW20_02625</name>
</gene>